<organism evidence="1 2">
    <name type="scientific">Helicobacter mastomyrinus</name>
    <dbReference type="NCBI Taxonomy" id="287948"/>
    <lineage>
        <taxon>Bacteria</taxon>
        <taxon>Pseudomonadati</taxon>
        <taxon>Campylobacterota</taxon>
        <taxon>Epsilonproteobacteria</taxon>
        <taxon>Campylobacterales</taxon>
        <taxon>Helicobacteraceae</taxon>
        <taxon>Helicobacter</taxon>
    </lineage>
</organism>
<accession>A0ABZ3F7J9</accession>
<dbReference type="Proteomes" id="UP001434737">
    <property type="component" value="Chromosome"/>
</dbReference>
<sequence length="103" mass="10767">MYVVYCGGRGIYAAILLEARSTNAQIGTLTNNTGGTIQGINVNAGNGNRIDTINNSGTISRGITNAANIGTLTNQNGGNIDRITQANANARIDTINNRCKGKR</sequence>
<keyword evidence="2" id="KW-1185">Reference proteome</keyword>
<name>A0ABZ3F7J9_9HELI</name>
<gene>
    <name evidence="1" type="ORF">V3I05_02895</name>
</gene>
<protein>
    <submittedName>
        <fullName evidence="1">Uncharacterized protein</fullName>
    </submittedName>
</protein>
<reference evidence="1 2" key="1">
    <citation type="submission" date="2024-02" db="EMBL/GenBank/DDBJ databases">
        <title>Genome and pathogenicity analysis of Helicobacter mastomyrinus isolated from mice.</title>
        <authorList>
            <person name="Zhu L."/>
        </authorList>
    </citation>
    <scope>NUCLEOTIDE SEQUENCE [LARGE SCALE GENOMIC DNA]</scope>
    <source>
        <strain evidence="1 2">Hm-17</strain>
    </source>
</reference>
<dbReference type="RefSeq" id="WP_343353953.1">
    <property type="nucleotide sequence ID" value="NZ_CP145316.1"/>
</dbReference>
<proteinExistence type="predicted"/>
<dbReference type="EMBL" id="CP145316">
    <property type="protein sequence ID" value="XAM18645.1"/>
    <property type="molecule type" value="Genomic_DNA"/>
</dbReference>
<evidence type="ECO:0000313" key="1">
    <source>
        <dbReference type="EMBL" id="XAM18645.1"/>
    </source>
</evidence>
<evidence type="ECO:0000313" key="2">
    <source>
        <dbReference type="Proteomes" id="UP001434737"/>
    </source>
</evidence>